<accession>A0A3P7ZPZ6</accession>
<dbReference type="WBParaSite" id="HPBE_0001251401-mRNA-1">
    <property type="protein sequence ID" value="HPBE_0001251401-mRNA-1"/>
    <property type="gene ID" value="HPBE_0001251401"/>
</dbReference>
<protein>
    <submittedName>
        <fullName evidence="6">N-acetyltransferase domain-containing protein</fullName>
    </submittedName>
</protein>
<sequence>MEIAYDFSEIFSSEPIQRLDHAQLLRFNPRKFWAVQRAIDTLGQLSTEAQGLKRILTTYDKVLNQPDDQFIYLMWSTSIVIGMLKVGKKHLYLMNGAQDKFEEEPMCILDFYVHDSVQRKGNGHHLFDHMLKQESTTASAVAIDRPSDAFLSFLSKFYGLKNPGELRTGILKIRHI</sequence>
<accession>A0A183FVW5</accession>
<organism evidence="5 6">
    <name type="scientific">Heligmosomoides polygyrus</name>
    <name type="common">Parasitic roundworm</name>
    <dbReference type="NCBI Taxonomy" id="6339"/>
    <lineage>
        <taxon>Eukaryota</taxon>
        <taxon>Metazoa</taxon>
        <taxon>Ecdysozoa</taxon>
        <taxon>Nematoda</taxon>
        <taxon>Chromadorea</taxon>
        <taxon>Rhabditida</taxon>
        <taxon>Rhabditina</taxon>
        <taxon>Rhabditomorpha</taxon>
        <taxon>Strongyloidea</taxon>
        <taxon>Heligmosomidae</taxon>
        <taxon>Heligmosomoides</taxon>
    </lineage>
</organism>
<dbReference type="Gene3D" id="3.40.630.30">
    <property type="match status" value="1"/>
</dbReference>
<dbReference type="Pfam" id="PF05301">
    <property type="entry name" value="Acetyltransf_16"/>
    <property type="match status" value="1"/>
</dbReference>
<feature type="domain" description="N-acetyltransferase" evidence="3">
    <location>
        <begin position="1"/>
        <end position="176"/>
    </location>
</feature>
<keyword evidence="1" id="KW-0808">Transferase</keyword>
<proteinExistence type="predicted"/>
<dbReference type="PROSITE" id="PS51730">
    <property type="entry name" value="GNAT_ATAT"/>
    <property type="match status" value="1"/>
</dbReference>
<dbReference type="GO" id="GO:0019799">
    <property type="term" value="F:tubulin N-acetyltransferase activity"/>
    <property type="evidence" value="ECO:0007669"/>
    <property type="project" value="InterPro"/>
</dbReference>
<dbReference type="OrthoDB" id="447510at2759"/>
<evidence type="ECO:0000256" key="1">
    <source>
        <dbReference type="ARBA" id="ARBA00022679"/>
    </source>
</evidence>
<evidence type="ECO:0000313" key="5">
    <source>
        <dbReference type="Proteomes" id="UP000050761"/>
    </source>
</evidence>
<name>A0A183FVW5_HELPZ</name>
<dbReference type="SUPFAM" id="SSF55729">
    <property type="entry name" value="Acyl-CoA N-acyltransferases (Nat)"/>
    <property type="match status" value="1"/>
</dbReference>
<dbReference type="InterPro" id="IPR038746">
    <property type="entry name" value="Atat"/>
</dbReference>
<dbReference type="EMBL" id="UZAH01027530">
    <property type="protein sequence ID" value="VDO92489.1"/>
    <property type="molecule type" value="Genomic_DNA"/>
</dbReference>
<gene>
    <name evidence="4" type="ORF">HPBE_LOCUS12515</name>
</gene>
<dbReference type="InterPro" id="IPR007965">
    <property type="entry name" value="GNAT_ATAT"/>
</dbReference>
<evidence type="ECO:0000256" key="2">
    <source>
        <dbReference type="ARBA" id="ARBA00023315"/>
    </source>
</evidence>
<evidence type="ECO:0000313" key="6">
    <source>
        <dbReference type="WBParaSite" id="HPBE_0001251401-mRNA-1"/>
    </source>
</evidence>
<dbReference type="AlphaFoldDB" id="A0A183FVW5"/>
<evidence type="ECO:0000313" key="4">
    <source>
        <dbReference type="EMBL" id="VDO92489.1"/>
    </source>
</evidence>
<keyword evidence="5" id="KW-1185">Reference proteome</keyword>
<reference evidence="4 5" key="1">
    <citation type="submission" date="2018-11" db="EMBL/GenBank/DDBJ databases">
        <authorList>
            <consortium name="Pathogen Informatics"/>
        </authorList>
    </citation>
    <scope>NUCLEOTIDE SEQUENCE [LARGE SCALE GENOMIC DNA]</scope>
</reference>
<dbReference type="PANTHER" id="PTHR12327:SF1">
    <property type="entry name" value="ALPHA-TUBULIN N-ACETYLTRANSFERASE 2"/>
    <property type="match status" value="1"/>
</dbReference>
<reference evidence="6" key="2">
    <citation type="submission" date="2019-09" db="UniProtKB">
        <authorList>
            <consortium name="WormBaseParasite"/>
        </authorList>
    </citation>
    <scope>IDENTIFICATION</scope>
</reference>
<keyword evidence="2" id="KW-0012">Acyltransferase</keyword>
<dbReference type="InterPro" id="IPR016181">
    <property type="entry name" value="Acyl_CoA_acyltransferase"/>
</dbReference>
<dbReference type="Proteomes" id="UP000050761">
    <property type="component" value="Unassembled WGS sequence"/>
</dbReference>
<dbReference type="PANTHER" id="PTHR12327">
    <property type="entry name" value="ALPHA-TUBULIN N-ACETYLTRANSFERASE 1"/>
    <property type="match status" value="1"/>
</dbReference>
<dbReference type="GO" id="GO:0005874">
    <property type="term" value="C:microtubule"/>
    <property type="evidence" value="ECO:0007669"/>
    <property type="project" value="InterPro"/>
</dbReference>
<evidence type="ECO:0000259" key="3">
    <source>
        <dbReference type="PROSITE" id="PS51730"/>
    </source>
</evidence>